<proteinExistence type="predicted"/>
<evidence type="ECO:0000313" key="2">
    <source>
        <dbReference type="EMBL" id="MBE1485447.1"/>
    </source>
</evidence>
<dbReference type="EMBL" id="JADBEB010000001">
    <property type="protein sequence ID" value="MBE1485447.1"/>
    <property type="molecule type" value="Genomic_DNA"/>
</dbReference>
<dbReference type="Pfam" id="PF13560">
    <property type="entry name" value="HTH_31"/>
    <property type="match status" value="1"/>
</dbReference>
<reference evidence="2" key="1">
    <citation type="submission" date="2020-10" db="EMBL/GenBank/DDBJ databases">
        <title>Sequencing the genomes of 1000 actinobacteria strains.</title>
        <authorList>
            <person name="Klenk H.-P."/>
        </authorList>
    </citation>
    <scope>NUCLEOTIDE SEQUENCE</scope>
    <source>
        <strain evidence="2">DSM 46832</strain>
    </source>
</reference>
<evidence type="ECO:0000313" key="3">
    <source>
        <dbReference type="Proteomes" id="UP000649753"/>
    </source>
</evidence>
<dbReference type="InterPro" id="IPR001387">
    <property type="entry name" value="Cro/C1-type_HTH"/>
</dbReference>
<dbReference type="Proteomes" id="UP000649753">
    <property type="component" value="Unassembled WGS sequence"/>
</dbReference>
<dbReference type="SMART" id="SM00530">
    <property type="entry name" value="HTH_XRE"/>
    <property type="match status" value="1"/>
</dbReference>
<dbReference type="Pfam" id="PF19054">
    <property type="entry name" value="DUF5753"/>
    <property type="match status" value="1"/>
</dbReference>
<comment type="caution">
    <text evidence="2">The sequence shown here is derived from an EMBL/GenBank/DDBJ whole genome shotgun (WGS) entry which is preliminary data.</text>
</comment>
<sequence>MEMWIRALKAARASAEVSQERLAAMINYSPSTIAAIETGRRRPTMPFAMAADQALGTAGLLAELLAAANRQESPSWFAPWRSIEEQATRLRTFEPLLVPGLLQTEEYARAVLTGSGLHTPDEVERLLATRLERQALLTEEEPKLFTAIVDEGALRRVVSSRDIQRAQLGRLVELAAQPHIRLHVIPADAGGHAGMAGGFVLATLPDGDEVAHIDGVFGQVMDRPDAVGIVGRMWDVLLGEALPERASLELIEKLGSEL</sequence>
<dbReference type="Gene3D" id="1.10.260.40">
    <property type="entry name" value="lambda repressor-like DNA-binding domains"/>
    <property type="match status" value="1"/>
</dbReference>
<evidence type="ECO:0000259" key="1">
    <source>
        <dbReference type="PROSITE" id="PS50943"/>
    </source>
</evidence>
<dbReference type="InterPro" id="IPR010982">
    <property type="entry name" value="Lambda_DNA-bd_dom_sf"/>
</dbReference>
<dbReference type="SUPFAM" id="SSF47413">
    <property type="entry name" value="lambda repressor-like DNA-binding domains"/>
    <property type="match status" value="1"/>
</dbReference>
<dbReference type="GO" id="GO:0003677">
    <property type="term" value="F:DNA binding"/>
    <property type="evidence" value="ECO:0007669"/>
    <property type="project" value="InterPro"/>
</dbReference>
<dbReference type="RefSeq" id="WP_225945400.1">
    <property type="nucleotide sequence ID" value="NZ_JADBEB010000001.1"/>
</dbReference>
<keyword evidence="3" id="KW-1185">Reference proteome</keyword>
<dbReference type="InterPro" id="IPR043917">
    <property type="entry name" value="DUF5753"/>
</dbReference>
<accession>A0A927QWE3</accession>
<dbReference type="CDD" id="cd00093">
    <property type="entry name" value="HTH_XRE"/>
    <property type="match status" value="1"/>
</dbReference>
<organism evidence="2 3">
    <name type="scientific">Plantactinospora soyae</name>
    <dbReference type="NCBI Taxonomy" id="1544732"/>
    <lineage>
        <taxon>Bacteria</taxon>
        <taxon>Bacillati</taxon>
        <taxon>Actinomycetota</taxon>
        <taxon>Actinomycetes</taxon>
        <taxon>Micromonosporales</taxon>
        <taxon>Micromonosporaceae</taxon>
        <taxon>Plantactinospora</taxon>
    </lineage>
</organism>
<dbReference type="PROSITE" id="PS50943">
    <property type="entry name" value="HTH_CROC1"/>
    <property type="match status" value="1"/>
</dbReference>
<gene>
    <name evidence="2" type="ORF">H4W31_001085</name>
</gene>
<feature type="domain" description="HTH cro/C1-type" evidence="1">
    <location>
        <begin position="8"/>
        <end position="61"/>
    </location>
</feature>
<dbReference type="AlphaFoldDB" id="A0A927QWE3"/>
<name>A0A927QWE3_9ACTN</name>
<protein>
    <submittedName>
        <fullName evidence="2">Transcriptional regulator with XRE-family HTH domain</fullName>
    </submittedName>
</protein>